<name>A0ABW9GZ78_9FIRM</name>
<dbReference type="Proteomes" id="UP001631949">
    <property type="component" value="Unassembled WGS sequence"/>
</dbReference>
<dbReference type="PROSITE" id="PS50995">
    <property type="entry name" value="HTH_MARR_2"/>
    <property type="match status" value="1"/>
</dbReference>
<feature type="domain" description="HTH marR-type" evidence="4">
    <location>
        <begin position="1"/>
        <end position="152"/>
    </location>
</feature>
<reference evidence="5 6" key="1">
    <citation type="journal article" date="2016" name="Int. J. Syst. Evol. Microbiol.">
        <title>Peptococcus simiae sp. nov., isolated from rhesus macaque faeces and emended description of the genus Peptococcus.</title>
        <authorList>
            <person name="Shkoporov A.N."/>
            <person name="Efimov B.A."/>
            <person name="Kondova I."/>
            <person name="Ouwerling B."/>
            <person name="Chaplin A.V."/>
            <person name="Shcherbakova V.A."/>
            <person name="Langermans J.A.M."/>
        </authorList>
    </citation>
    <scope>NUCLEOTIDE SEQUENCE [LARGE SCALE GENOMIC DNA]</scope>
    <source>
        <strain evidence="5 6">M108</strain>
    </source>
</reference>
<dbReference type="RefSeq" id="WP_408977049.1">
    <property type="nucleotide sequence ID" value="NZ_JBJUVG010000003.1"/>
</dbReference>
<evidence type="ECO:0000256" key="2">
    <source>
        <dbReference type="ARBA" id="ARBA00023125"/>
    </source>
</evidence>
<evidence type="ECO:0000256" key="1">
    <source>
        <dbReference type="ARBA" id="ARBA00023015"/>
    </source>
</evidence>
<evidence type="ECO:0000259" key="4">
    <source>
        <dbReference type="PROSITE" id="PS50995"/>
    </source>
</evidence>
<dbReference type="InterPro" id="IPR036388">
    <property type="entry name" value="WH-like_DNA-bd_sf"/>
</dbReference>
<dbReference type="EMBL" id="JBJUVG010000003">
    <property type="protein sequence ID" value="MFM9413433.1"/>
    <property type="molecule type" value="Genomic_DNA"/>
</dbReference>
<organism evidence="5 6">
    <name type="scientific">Peptococcus simiae</name>
    <dbReference type="NCBI Taxonomy" id="1643805"/>
    <lineage>
        <taxon>Bacteria</taxon>
        <taxon>Bacillati</taxon>
        <taxon>Bacillota</taxon>
        <taxon>Clostridia</taxon>
        <taxon>Eubacteriales</taxon>
        <taxon>Peptococcaceae</taxon>
        <taxon>Peptococcus</taxon>
    </lineage>
</organism>
<dbReference type="SUPFAM" id="SSF46785">
    <property type="entry name" value="Winged helix' DNA-binding domain"/>
    <property type="match status" value="1"/>
</dbReference>
<evidence type="ECO:0000313" key="6">
    <source>
        <dbReference type="Proteomes" id="UP001631949"/>
    </source>
</evidence>
<gene>
    <name evidence="5" type="ORF">ACKQTC_03530</name>
</gene>
<keyword evidence="6" id="KW-1185">Reference proteome</keyword>
<dbReference type="SMART" id="SM00347">
    <property type="entry name" value="HTH_MARR"/>
    <property type="match status" value="1"/>
</dbReference>
<keyword evidence="2" id="KW-0238">DNA-binding</keyword>
<evidence type="ECO:0000256" key="3">
    <source>
        <dbReference type="ARBA" id="ARBA00023163"/>
    </source>
</evidence>
<evidence type="ECO:0000313" key="5">
    <source>
        <dbReference type="EMBL" id="MFM9413433.1"/>
    </source>
</evidence>
<dbReference type="Pfam" id="PF01047">
    <property type="entry name" value="MarR"/>
    <property type="match status" value="1"/>
</dbReference>
<dbReference type="Gene3D" id="1.10.10.10">
    <property type="entry name" value="Winged helix-like DNA-binding domain superfamily/Winged helix DNA-binding domain"/>
    <property type="match status" value="1"/>
</dbReference>
<keyword evidence="1" id="KW-0805">Transcription regulation</keyword>
<dbReference type="PANTHER" id="PTHR42756:SF1">
    <property type="entry name" value="TRANSCRIPTIONAL REPRESSOR OF EMRAB OPERON"/>
    <property type="match status" value="1"/>
</dbReference>
<protein>
    <submittedName>
        <fullName evidence="5">MarR family winged helix-turn-helix transcriptional regulator</fullName>
    </submittedName>
</protein>
<comment type="caution">
    <text evidence="5">The sequence shown here is derived from an EMBL/GenBank/DDBJ whole genome shotgun (WGS) entry which is preliminary data.</text>
</comment>
<dbReference type="InterPro" id="IPR036390">
    <property type="entry name" value="WH_DNA-bd_sf"/>
</dbReference>
<dbReference type="PRINTS" id="PR00598">
    <property type="entry name" value="HTHMARR"/>
</dbReference>
<dbReference type="PANTHER" id="PTHR42756">
    <property type="entry name" value="TRANSCRIPTIONAL REGULATOR, MARR"/>
    <property type="match status" value="1"/>
</dbReference>
<keyword evidence="3" id="KW-0804">Transcription</keyword>
<sequence length="155" mass="17442">MYSVDENQAKETMNRFLVDIFNQILGIEEDWLKDRFDGDITVAEAHMLVAIGEREHGAMSDVARHAALTNGTVTTAVKKLEKKGYVLRTRDEEDRRKLRVRLTASGQAAVQAHGAFHTALCDGIWQNLDDQMRTPFIKGLSEAIAVLKGMREDLK</sequence>
<accession>A0ABW9GZ78</accession>
<dbReference type="InterPro" id="IPR000835">
    <property type="entry name" value="HTH_MarR-typ"/>
</dbReference>
<proteinExistence type="predicted"/>